<dbReference type="PANTHER" id="PTHR13220:SF11">
    <property type="entry name" value="TIMELESS-INTERACTING PROTEIN"/>
    <property type="match status" value="1"/>
</dbReference>
<feature type="compositionally biased region" description="Basic and acidic residues" evidence="7">
    <location>
        <begin position="29"/>
        <end position="38"/>
    </location>
</feature>
<dbReference type="GO" id="GO:0006974">
    <property type="term" value="P:DNA damage response"/>
    <property type="evidence" value="ECO:0007669"/>
    <property type="project" value="UniProtKB-KW"/>
</dbReference>
<evidence type="ECO:0000256" key="7">
    <source>
        <dbReference type="SAM" id="MobiDB-lite"/>
    </source>
</evidence>
<dbReference type="GO" id="GO:0003677">
    <property type="term" value="F:DNA binding"/>
    <property type="evidence" value="ECO:0007669"/>
    <property type="project" value="TreeGrafter"/>
</dbReference>
<dbReference type="InterPro" id="IPR040038">
    <property type="entry name" value="TIPIN/Csm3/Swi3"/>
</dbReference>
<keyword evidence="4 6" id="KW-0539">Nucleus</keyword>
<keyword evidence="10" id="KW-1185">Reference proteome</keyword>
<reference evidence="9" key="1">
    <citation type="submission" date="2020-12" db="EMBL/GenBank/DDBJ databases">
        <title>Metabolic potential, ecology and presence of endohyphal bacteria is reflected in genomic diversity of Mucoromycotina.</title>
        <authorList>
            <person name="Muszewska A."/>
            <person name="Okrasinska A."/>
            <person name="Steczkiewicz K."/>
            <person name="Drgas O."/>
            <person name="Orlowska M."/>
            <person name="Perlinska-Lenart U."/>
            <person name="Aleksandrzak-Piekarczyk T."/>
            <person name="Szatraj K."/>
            <person name="Zielenkiewicz U."/>
            <person name="Pilsyk S."/>
            <person name="Malc E."/>
            <person name="Mieczkowski P."/>
            <person name="Kruszewska J.S."/>
            <person name="Biernat P."/>
            <person name="Pawlowska J."/>
        </authorList>
    </citation>
    <scope>NUCLEOTIDE SEQUENCE</scope>
    <source>
        <strain evidence="9">WA0000051536</strain>
    </source>
</reference>
<evidence type="ECO:0000256" key="1">
    <source>
        <dbReference type="ARBA" id="ARBA00004123"/>
    </source>
</evidence>
<dbReference type="InterPro" id="IPR012923">
    <property type="entry name" value="Csm3"/>
</dbReference>
<dbReference type="OrthoDB" id="437078at2759"/>
<evidence type="ECO:0000256" key="6">
    <source>
        <dbReference type="RuleBase" id="RU366049"/>
    </source>
</evidence>
<name>A0A8H7PP67_9FUNG</name>
<dbReference type="Pfam" id="PF07962">
    <property type="entry name" value="Swi3"/>
    <property type="match status" value="1"/>
</dbReference>
<dbReference type="EMBL" id="JAEPRA010000013">
    <property type="protein sequence ID" value="KAG2176746.1"/>
    <property type="molecule type" value="Genomic_DNA"/>
</dbReference>
<gene>
    <name evidence="9" type="ORF">INT44_007410</name>
</gene>
<accession>A0A8H7PP67</accession>
<feature type="compositionally biased region" description="Polar residues" evidence="7">
    <location>
        <begin position="221"/>
        <end position="235"/>
    </location>
</feature>
<dbReference type="AlphaFoldDB" id="A0A8H7PP67"/>
<comment type="caution">
    <text evidence="9">The sequence shown here is derived from an EMBL/GenBank/DDBJ whole genome shotgun (WGS) entry which is preliminary data.</text>
</comment>
<feature type="region of interest" description="Disordered" evidence="7">
    <location>
        <begin position="164"/>
        <end position="238"/>
    </location>
</feature>
<evidence type="ECO:0000313" key="10">
    <source>
        <dbReference type="Proteomes" id="UP000612746"/>
    </source>
</evidence>
<dbReference type="GO" id="GO:0043111">
    <property type="term" value="P:replication fork arrest"/>
    <property type="evidence" value="ECO:0007669"/>
    <property type="project" value="TreeGrafter"/>
</dbReference>
<keyword evidence="3 6" id="KW-0227">DNA damage</keyword>
<evidence type="ECO:0000256" key="4">
    <source>
        <dbReference type="ARBA" id="ARBA00023242"/>
    </source>
</evidence>
<dbReference type="PANTHER" id="PTHR13220">
    <property type="entry name" value="TIMELESS INTERACTING-RELATED"/>
    <property type="match status" value="1"/>
</dbReference>
<dbReference type="GO" id="GO:0000076">
    <property type="term" value="P:DNA replication checkpoint signaling"/>
    <property type="evidence" value="ECO:0007669"/>
    <property type="project" value="UniProtKB-UniRule"/>
</dbReference>
<evidence type="ECO:0000259" key="8">
    <source>
        <dbReference type="Pfam" id="PF07962"/>
    </source>
</evidence>
<sequence length="261" mass="29705">MDDYDTFYAAQDDQISSTQLDPLAPTDPTLREEQEKDKTKIKKRTAAISLDPKLLLGDKGLSRLRRQGKVMKFHGKGREDEDLKRIMEFYQMWAHSLYPRLNMKDFSDRVVKVCSKRQCKETLNVWRQELVENKSVESMEGGFTGITIDDDVNARSSADDVWGDAANPATDPFFQSLSSSPPSISTTSTNTTEQQSSSLTEEQKRKIDENRLKALAKRRAQASNPVSVPTNQPQEMQWDELDALQVQAEEEGYEDPAEEYV</sequence>
<comment type="similarity">
    <text evidence="2 6">Belongs to the CSM3 family.</text>
</comment>
<feature type="compositionally biased region" description="Low complexity" evidence="7">
    <location>
        <begin position="175"/>
        <end position="200"/>
    </location>
</feature>
<feature type="region of interest" description="Disordered" evidence="7">
    <location>
        <begin position="13"/>
        <end position="42"/>
    </location>
</feature>
<comment type="subcellular location">
    <subcellularLocation>
        <location evidence="1 6">Nucleus</location>
    </subcellularLocation>
</comment>
<evidence type="ECO:0000256" key="2">
    <source>
        <dbReference type="ARBA" id="ARBA00006075"/>
    </source>
</evidence>
<proteinExistence type="inferred from homology"/>
<evidence type="ECO:0000313" key="9">
    <source>
        <dbReference type="EMBL" id="KAG2176746.1"/>
    </source>
</evidence>
<protein>
    <recommendedName>
        <fullName evidence="6">Chromosome segregation in meiosis protein</fullName>
    </recommendedName>
</protein>
<dbReference type="GO" id="GO:0031298">
    <property type="term" value="C:replication fork protection complex"/>
    <property type="evidence" value="ECO:0007669"/>
    <property type="project" value="TreeGrafter"/>
</dbReference>
<feature type="compositionally biased region" description="Basic and acidic residues" evidence="7">
    <location>
        <begin position="201"/>
        <end position="212"/>
    </location>
</feature>
<dbReference type="Proteomes" id="UP000612746">
    <property type="component" value="Unassembled WGS sequence"/>
</dbReference>
<evidence type="ECO:0000256" key="3">
    <source>
        <dbReference type="ARBA" id="ARBA00022763"/>
    </source>
</evidence>
<dbReference type="GO" id="GO:0031297">
    <property type="term" value="P:replication fork processing"/>
    <property type="evidence" value="ECO:0007669"/>
    <property type="project" value="UniProtKB-UniRule"/>
</dbReference>
<keyword evidence="5 6" id="KW-0131">Cell cycle</keyword>
<comment type="function">
    <text evidence="6">Plays an important role in the control of DNA replication and the maintenance of replication fork stability.</text>
</comment>
<organism evidence="9 10">
    <name type="scientific">Umbelopsis vinacea</name>
    <dbReference type="NCBI Taxonomy" id="44442"/>
    <lineage>
        <taxon>Eukaryota</taxon>
        <taxon>Fungi</taxon>
        <taxon>Fungi incertae sedis</taxon>
        <taxon>Mucoromycota</taxon>
        <taxon>Mucoromycotina</taxon>
        <taxon>Umbelopsidomycetes</taxon>
        <taxon>Umbelopsidales</taxon>
        <taxon>Umbelopsidaceae</taxon>
        <taxon>Umbelopsis</taxon>
    </lineage>
</organism>
<feature type="domain" description="Chromosome segregation in meiosis protein 3" evidence="8">
    <location>
        <begin position="50"/>
        <end position="129"/>
    </location>
</feature>
<evidence type="ECO:0000256" key="5">
    <source>
        <dbReference type="ARBA" id="ARBA00023306"/>
    </source>
</evidence>